<feature type="transmembrane region" description="Helical" evidence="1">
    <location>
        <begin position="20"/>
        <end position="41"/>
    </location>
</feature>
<evidence type="ECO:0000313" key="2">
    <source>
        <dbReference type="EMBL" id="GLW92799.1"/>
    </source>
</evidence>
<keyword evidence="1" id="KW-1133">Transmembrane helix</keyword>
<dbReference type="Proteomes" id="UP001165042">
    <property type="component" value="Unassembled WGS sequence"/>
</dbReference>
<sequence length="84" mass="9251">MRYRRAVGDLSRRGVGEVSTVTALVVVLGVLVSWGFVFLALDRLLDKPVREIRLRVRVLPVPELDLVVLANADSGKTGTAIPRR</sequence>
<gene>
    <name evidence="2" type="ORF">Aglo03_36150</name>
</gene>
<protein>
    <submittedName>
        <fullName evidence="2">Uncharacterized protein</fullName>
    </submittedName>
</protein>
<proteinExistence type="predicted"/>
<keyword evidence="1" id="KW-0812">Transmembrane</keyword>
<reference evidence="2" key="1">
    <citation type="submission" date="2023-02" db="EMBL/GenBank/DDBJ databases">
        <title>Actinokineospora globicatena NBRC 15670.</title>
        <authorList>
            <person name="Ichikawa N."/>
            <person name="Sato H."/>
            <person name="Tonouchi N."/>
        </authorList>
    </citation>
    <scope>NUCLEOTIDE SEQUENCE</scope>
    <source>
        <strain evidence="2">NBRC 15670</strain>
    </source>
</reference>
<organism evidence="2 3">
    <name type="scientific">Actinokineospora globicatena</name>
    <dbReference type="NCBI Taxonomy" id="103729"/>
    <lineage>
        <taxon>Bacteria</taxon>
        <taxon>Bacillati</taxon>
        <taxon>Actinomycetota</taxon>
        <taxon>Actinomycetes</taxon>
        <taxon>Pseudonocardiales</taxon>
        <taxon>Pseudonocardiaceae</taxon>
        <taxon>Actinokineospora</taxon>
    </lineage>
</organism>
<dbReference type="EMBL" id="BSSD01000005">
    <property type="protein sequence ID" value="GLW92799.1"/>
    <property type="molecule type" value="Genomic_DNA"/>
</dbReference>
<dbReference type="RefSeq" id="WP_253831361.1">
    <property type="nucleotide sequence ID" value="NZ_BAAAVC010000010.1"/>
</dbReference>
<accession>A0A9W6QQK2</accession>
<comment type="caution">
    <text evidence="2">The sequence shown here is derived from an EMBL/GenBank/DDBJ whole genome shotgun (WGS) entry which is preliminary data.</text>
</comment>
<name>A0A9W6QQK2_9PSEU</name>
<evidence type="ECO:0000313" key="3">
    <source>
        <dbReference type="Proteomes" id="UP001165042"/>
    </source>
</evidence>
<keyword evidence="1" id="KW-0472">Membrane</keyword>
<dbReference type="AlphaFoldDB" id="A0A9W6QQK2"/>
<evidence type="ECO:0000256" key="1">
    <source>
        <dbReference type="SAM" id="Phobius"/>
    </source>
</evidence>
<keyword evidence="3" id="KW-1185">Reference proteome</keyword>